<dbReference type="CDD" id="cd17569">
    <property type="entry name" value="REC_HupR-like"/>
    <property type="match status" value="1"/>
</dbReference>
<dbReference type="GO" id="GO:0016301">
    <property type="term" value="F:kinase activity"/>
    <property type="evidence" value="ECO:0007669"/>
    <property type="project" value="UniProtKB-KW"/>
</dbReference>
<dbReference type="PANTHER" id="PTHR44591">
    <property type="entry name" value="STRESS RESPONSE REGULATOR PROTEIN 1"/>
    <property type="match status" value="1"/>
</dbReference>
<dbReference type="PANTHER" id="PTHR44591:SF19">
    <property type="entry name" value="TWO-COMPONENT RESPONSE REGULATOR-RELATED"/>
    <property type="match status" value="1"/>
</dbReference>
<sequence length="380" mass="42868">MTSPARSEPSVLFVDDETRALKIFEKAFRNKFPVFTASSTAEAMEVLQNSSDKIGVVIADQKMPGGNGIEFLHEVRERFPDKIRLLTTAYTEIDTLVGAINEGSVFRFISKPWNLQTLGEEIAQARESFDLSTRDREFVNLRLEELKDIVLDEKVAEIGTVAISLSHYVDNALCPFDLLISKISEKMDDSDDESYLSFLKRIREHIRATSENISHLRLVDAPLESDRLESVDLAELLDHCLQRNQELCDGKKIHFEITKEDGPFVVTGDRERLADFFHFMIAEEVVSLNSDSSVSVSLKGDQGHGVSIEIADRQSIRSGVSPNDFLYPFNVRSANPRNFGVFLICAYFHVRAHGGKMKVDQREGSGLTFRFYFSAHPPLP</sequence>
<reference evidence="4 5" key="1">
    <citation type="submission" date="2020-07" db="EMBL/GenBank/DDBJ databases">
        <authorList>
            <person name="Feng X."/>
        </authorList>
    </citation>
    <scope>NUCLEOTIDE SEQUENCE [LARGE SCALE GENOMIC DNA]</scope>
    <source>
        <strain evidence="4 5">JCM14086</strain>
    </source>
</reference>
<dbReference type="GO" id="GO:0000160">
    <property type="term" value="P:phosphorelay signal transduction system"/>
    <property type="evidence" value="ECO:0007669"/>
    <property type="project" value="InterPro"/>
</dbReference>
<name>A0A7X1AWM3_9BACT</name>
<evidence type="ECO:0000259" key="3">
    <source>
        <dbReference type="PROSITE" id="PS50110"/>
    </source>
</evidence>
<feature type="domain" description="Response regulatory" evidence="3">
    <location>
        <begin position="10"/>
        <end position="126"/>
    </location>
</feature>
<evidence type="ECO:0000313" key="4">
    <source>
        <dbReference type="EMBL" id="MBC2601361.1"/>
    </source>
</evidence>
<dbReference type="InterPro" id="IPR036890">
    <property type="entry name" value="HATPase_C_sf"/>
</dbReference>
<dbReference type="InterPro" id="IPR050595">
    <property type="entry name" value="Bact_response_regulator"/>
</dbReference>
<dbReference type="InterPro" id="IPR001789">
    <property type="entry name" value="Sig_transdc_resp-reg_receiver"/>
</dbReference>
<evidence type="ECO:0000256" key="1">
    <source>
        <dbReference type="ARBA" id="ARBA00022553"/>
    </source>
</evidence>
<proteinExistence type="predicted"/>
<dbReference type="InterPro" id="IPR011006">
    <property type="entry name" value="CheY-like_superfamily"/>
</dbReference>
<dbReference type="Proteomes" id="UP000525652">
    <property type="component" value="Unassembled WGS sequence"/>
</dbReference>
<gene>
    <name evidence="4" type="ORF">H5P30_06180</name>
</gene>
<dbReference type="PROSITE" id="PS50110">
    <property type="entry name" value="RESPONSE_REGULATORY"/>
    <property type="match status" value="1"/>
</dbReference>
<dbReference type="Gene3D" id="3.30.565.10">
    <property type="entry name" value="Histidine kinase-like ATPase, C-terminal domain"/>
    <property type="match status" value="1"/>
</dbReference>
<evidence type="ECO:0000313" key="5">
    <source>
        <dbReference type="Proteomes" id="UP000525652"/>
    </source>
</evidence>
<dbReference type="Gene3D" id="3.40.50.2300">
    <property type="match status" value="1"/>
</dbReference>
<keyword evidence="1 2" id="KW-0597">Phosphoprotein</keyword>
<keyword evidence="4" id="KW-0808">Transferase</keyword>
<organism evidence="4 5">
    <name type="scientific">Puniceicoccus vermicola</name>
    <dbReference type="NCBI Taxonomy" id="388746"/>
    <lineage>
        <taxon>Bacteria</taxon>
        <taxon>Pseudomonadati</taxon>
        <taxon>Verrucomicrobiota</taxon>
        <taxon>Opitutia</taxon>
        <taxon>Puniceicoccales</taxon>
        <taxon>Puniceicoccaceae</taxon>
        <taxon>Puniceicoccus</taxon>
    </lineage>
</organism>
<dbReference type="AlphaFoldDB" id="A0A7X1AWM3"/>
<evidence type="ECO:0000256" key="2">
    <source>
        <dbReference type="PROSITE-ProRule" id="PRU00169"/>
    </source>
</evidence>
<dbReference type="SUPFAM" id="SSF52172">
    <property type="entry name" value="CheY-like"/>
    <property type="match status" value="1"/>
</dbReference>
<protein>
    <submittedName>
        <fullName evidence="4">Hybrid sensor histidine kinase/response regulator</fullName>
    </submittedName>
</protein>
<keyword evidence="5" id="KW-1185">Reference proteome</keyword>
<dbReference type="SUPFAM" id="SSF55874">
    <property type="entry name" value="ATPase domain of HSP90 chaperone/DNA topoisomerase II/histidine kinase"/>
    <property type="match status" value="1"/>
</dbReference>
<dbReference type="Pfam" id="PF00072">
    <property type="entry name" value="Response_reg"/>
    <property type="match status" value="1"/>
</dbReference>
<keyword evidence="4" id="KW-0418">Kinase</keyword>
<comment type="caution">
    <text evidence="4">The sequence shown here is derived from an EMBL/GenBank/DDBJ whole genome shotgun (WGS) entry which is preliminary data.</text>
</comment>
<dbReference type="SMART" id="SM00448">
    <property type="entry name" value="REC"/>
    <property type="match status" value="1"/>
</dbReference>
<accession>A0A7X1AWM3</accession>
<dbReference type="EMBL" id="JACHVA010000053">
    <property type="protein sequence ID" value="MBC2601361.1"/>
    <property type="molecule type" value="Genomic_DNA"/>
</dbReference>
<feature type="modified residue" description="4-aspartylphosphate" evidence="2">
    <location>
        <position position="60"/>
    </location>
</feature>
<dbReference type="RefSeq" id="WP_185692080.1">
    <property type="nucleotide sequence ID" value="NZ_JACHVA010000053.1"/>
</dbReference>